<dbReference type="EMBL" id="CP101740">
    <property type="protein sequence ID" value="UUL82467.1"/>
    <property type="molecule type" value="Genomic_DNA"/>
</dbReference>
<dbReference type="InterPro" id="IPR028098">
    <property type="entry name" value="Glyco_trans_4-like_N"/>
</dbReference>
<accession>A0ABY5L6R0</accession>
<sequence length="381" mass="41462">MQADAMRVGLNATCFDDRPSGANQRFRHLYGALIRRNPAISFVIYEPADQRIADWFADAPNIIVRRTPMPSSGRWPRFRAGLGYWRRTLAADRLDLFETFTLPLVHAPCPTMLTIHDLRPLQRDRPLIERAVAPAIVSHALARADRIITVSQAMRAELLAFRPGTRVSVVYNGVSARAAALGALPPGMPSRFMLAVGHLEPRKNLELAIDAVAVLRDRGCARPLVIVGNDAGSLAALQARIARLALGALVWIVEHADDATVGALYAACHMVVVPSRYEGFGIAVIEAMAAGRPVVTSDTAVFREVSEGQGAYMPPDDAVAAAEVIERVWSDPIARERLIAYGAARIGDFAFDRLADQIAALYAERMAASPRRATAGAWNRS</sequence>
<dbReference type="PANTHER" id="PTHR46401:SF2">
    <property type="entry name" value="GLYCOSYLTRANSFERASE WBBK-RELATED"/>
    <property type="match status" value="1"/>
</dbReference>
<dbReference type="CDD" id="cd03809">
    <property type="entry name" value="GT4_MtfB-like"/>
    <property type="match status" value="1"/>
</dbReference>
<dbReference type="Pfam" id="PF00534">
    <property type="entry name" value="Glycos_transf_1"/>
    <property type="match status" value="1"/>
</dbReference>
<proteinExistence type="predicted"/>
<dbReference type="Proteomes" id="UP001058533">
    <property type="component" value="Chromosome"/>
</dbReference>
<feature type="domain" description="Glycosyltransferase subfamily 4-like N-terminal" evidence="3">
    <location>
        <begin position="20"/>
        <end position="175"/>
    </location>
</feature>
<gene>
    <name evidence="4" type="ORF">NMP03_15060</name>
</gene>
<evidence type="ECO:0000259" key="2">
    <source>
        <dbReference type="Pfam" id="PF00534"/>
    </source>
</evidence>
<dbReference type="PANTHER" id="PTHR46401">
    <property type="entry name" value="GLYCOSYLTRANSFERASE WBBK-RELATED"/>
    <property type="match status" value="1"/>
</dbReference>
<dbReference type="Gene3D" id="3.40.50.2000">
    <property type="entry name" value="Glycogen Phosphorylase B"/>
    <property type="match status" value="2"/>
</dbReference>
<keyword evidence="1" id="KW-0808">Transferase</keyword>
<reference evidence="4" key="1">
    <citation type="submission" date="2022-07" db="EMBL/GenBank/DDBJ databases">
        <title>Sphingomonas sp. nov., a novel bacterium isolated from the north slope of the Mount Everest.</title>
        <authorList>
            <person name="Cui X."/>
            <person name="Liu Y."/>
        </authorList>
    </citation>
    <scope>NUCLEOTIDE SEQUENCE</scope>
    <source>
        <strain evidence="4">S5-59</strain>
    </source>
</reference>
<dbReference type="InterPro" id="IPR001296">
    <property type="entry name" value="Glyco_trans_1"/>
</dbReference>
<evidence type="ECO:0000256" key="1">
    <source>
        <dbReference type="ARBA" id="ARBA00022679"/>
    </source>
</evidence>
<protein>
    <submittedName>
        <fullName evidence="4">Glycosyltransferase family 4 protein</fullName>
    </submittedName>
</protein>
<evidence type="ECO:0000313" key="4">
    <source>
        <dbReference type="EMBL" id="UUL82467.1"/>
    </source>
</evidence>
<name>A0ABY5L6R0_9SPHN</name>
<dbReference type="Pfam" id="PF13439">
    <property type="entry name" value="Glyco_transf_4"/>
    <property type="match status" value="1"/>
</dbReference>
<organism evidence="4 5">
    <name type="scientific">Sphingomonas qomolangmaensis</name>
    <dbReference type="NCBI Taxonomy" id="2918765"/>
    <lineage>
        <taxon>Bacteria</taxon>
        <taxon>Pseudomonadati</taxon>
        <taxon>Pseudomonadota</taxon>
        <taxon>Alphaproteobacteria</taxon>
        <taxon>Sphingomonadales</taxon>
        <taxon>Sphingomonadaceae</taxon>
        <taxon>Sphingomonas</taxon>
    </lineage>
</organism>
<feature type="domain" description="Glycosyl transferase family 1" evidence="2">
    <location>
        <begin position="190"/>
        <end position="343"/>
    </location>
</feature>
<evidence type="ECO:0000259" key="3">
    <source>
        <dbReference type="Pfam" id="PF13439"/>
    </source>
</evidence>
<dbReference type="RefSeq" id="WP_256506300.1">
    <property type="nucleotide sequence ID" value="NZ_CP101740.1"/>
</dbReference>
<evidence type="ECO:0000313" key="5">
    <source>
        <dbReference type="Proteomes" id="UP001058533"/>
    </source>
</evidence>
<keyword evidence="5" id="KW-1185">Reference proteome</keyword>
<dbReference type="SUPFAM" id="SSF53756">
    <property type="entry name" value="UDP-Glycosyltransferase/glycogen phosphorylase"/>
    <property type="match status" value="1"/>
</dbReference>